<proteinExistence type="predicted"/>
<keyword evidence="3" id="KW-0472">Membrane</keyword>
<dbReference type="Proteomes" id="UP000885779">
    <property type="component" value="Unassembled WGS sequence"/>
</dbReference>
<dbReference type="CDD" id="cd08168">
    <property type="entry name" value="Cytochrom_C3"/>
    <property type="match status" value="1"/>
</dbReference>
<dbReference type="InterPro" id="IPR002322">
    <property type="entry name" value="Cyt_c_III"/>
</dbReference>
<feature type="binding site" description="axial binding residue" evidence="2">
    <location>
        <position position="142"/>
    </location>
    <ligand>
        <name>heme c</name>
        <dbReference type="ChEBI" id="CHEBI:61717"/>
        <label>1</label>
    </ligand>
    <ligandPart>
        <name>Fe</name>
        <dbReference type="ChEBI" id="CHEBI:18248"/>
    </ligandPart>
</feature>
<feature type="binding site" description="axial binding residue" evidence="2">
    <location>
        <position position="139"/>
    </location>
    <ligand>
        <name>heme c</name>
        <dbReference type="ChEBI" id="CHEBI:61717"/>
        <label>1</label>
    </ligand>
    <ligandPart>
        <name>Fe</name>
        <dbReference type="ChEBI" id="CHEBI:18248"/>
    </ligandPart>
</feature>
<dbReference type="Pfam" id="PF14522">
    <property type="entry name" value="Cytochrome_C7"/>
    <property type="match status" value="1"/>
</dbReference>
<dbReference type="PRINTS" id="PR00609">
    <property type="entry name" value="CYTOCHROMEC3"/>
</dbReference>
<dbReference type="EMBL" id="DRQG01000004">
    <property type="protein sequence ID" value="HGY54146.1"/>
    <property type="molecule type" value="Genomic_DNA"/>
</dbReference>
<keyword evidence="1 2" id="KW-0479">Metal-binding</keyword>
<keyword evidence="2" id="KW-0408">Iron</keyword>
<dbReference type="InterPro" id="IPR036280">
    <property type="entry name" value="Multihaem_cyt_sf"/>
</dbReference>
<feature type="domain" description="Cytochrome c7-like" evidence="4">
    <location>
        <begin position="126"/>
        <end position="215"/>
    </location>
</feature>
<dbReference type="Gene3D" id="3.90.10.10">
    <property type="entry name" value="Cytochrome C3"/>
    <property type="match status" value="2"/>
</dbReference>
<feature type="binding site" description="axial binding residue" evidence="2">
    <location>
        <position position="143"/>
    </location>
    <ligand>
        <name>heme c</name>
        <dbReference type="ChEBI" id="CHEBI:61717"/>
        <label>1</label>
    </ligand>
    <ligandPart>
        <name>Fe</name>
        <dbReference type="ChEBI" id="CHEBI:18248"/>
    </ligandPart>
</feature>
<feature type="binding site" description="axial binding residue" evidence="2">
    <location>
        <position position="57"/>
    </location>
    <ligand>
        <name>heme c</name>
        <dbReference type="ChEBI" id="CHEBI:61717"/>
        <label>1</label>
    </ligand>
    <ligandPart>
        <name>Fe</name>
        <dbReference type="ChEBI" id="CHEBI:18248"/>
    </ligandPart>
</feature>
<evidence type="ECO:0000256" key="1">
    <source>
        <dbReference type="ARBA" id="ARBA00022723"/>
    </source>
</evidence>
<keyword evidence="3" id="KW-0812">Transmembrane</keyword>
<evidence type="ECO:0000256" key="2">
    <source>
        <dbReference type="PIRSR" id="PIRSR602322-1"/>
    </source>
</evidence>
<accession>A0A7V4TX86</accession>
<evidence type="ECO:0000259" key="4">
    <source>
        <dbReference type="Pfam" id="PF14522"/>
    </source>
</evidence>
<keyword evidence="2" id="KW-0349">Heme</keyword>
<dbReference type="PANTHER" id="PTHR39425:SF1">
    <property type="entry name" value="CYTOCHROME C7-LIKE DOMAIN-CONTAINING PROTEIN"/>
    <property type="match status" value="1"/>
</dbReference>
<feature type="binding site" description="axial binding residue" evidence="2">
    <location>
        <position position="69"/>
    </location>
    <ligand>
        <name>heme c</name>
        <dbReference type="ChEBI" id="CHEBI:61717"/>
        <label>2</label>
    </ligand>
    <ligandPart>
        <name>Fe</name>
        <dbReference type="ChEBI" id="CHEBI:18248"/>
    </ligandPart>
</feature>
<dbReference type="GO" id="GO:0046872">
    <property type="term" value="F:metal ion binding"/>
    <property type="evidence" value="ECO:0007669"/>
    <property type="project" value="UniProtKB-KW"/>
</dbReference>
<protein>
    <submittedName>
        <fullName evidence="5">Cytochrome C</fullName>
    </submittedName>
</protein>
<comment type="caution">
    <text evidence="5">The sequence shown here is derived from an EMBL/GenBank/DDBJ whole genome shotgun (WGS) entry which is preliminary data.</text>
</comment>
<keyword evidence="3" id="KW-1133">Transmembrane helix</keyword>
<gene>
    <name evidence="5" type="ORF">ENK44_00460</name>
</gene>
<feature type="transmembrane region" description="Helical" evidence="3">
    <location>
        <begin position="12"/>
        <end position="34"/>
    </location>
</feature>
<feature type="binding site" description="axial binding residue" evidence="2">
    <location>
        <position position="54"/>
    </location>
    <ligand>
        <name>heme c</name>
        <dbReference type="ChEBI" id="CHEBI:61717"/>
        <label>3</label>
    </ligand>
    <ligandPart>
        <name>Fe</name>
        <dbReference type="ChEBI" id="CHEBI:18248"/>
    </ligandPart>
</feature>
<dbReference type="InterPro" id="IPR029467">
    <property type="entry name" value="Cyt_c7-like"/>
</dbReference>
<dbReference type="SUPFAM" id="SSF48695">
    <property type="entry name" value="Multiheme cytochromes"/>
    <property type="match status" value="1"/>
</dbReference>
<dbReference type="PANTHER" id="PTHR39425">
    <property type="entry name" value="LIPOPROTEIN CYTOCHROME C"/>
    <property type="match status" value="1"/>
</dbReference>
<feature type="binding site" description="axial binding residue" evidence="2">
    <location>
        <position position="119"/>
    </location>
    <ligand>
        <name>heme c</name>
        <dbReference type="ChEBI" id="CHEBI:61717"/>
        <label>1</label>
    </ligand>
    <ligandPart>
        <name>Fe</name>
        <dbReference type="ChEBI" id="CHEBI:18248"/>
    </ligandPart>
</feature>
<feature type="binding site" description="axial binding residue" evidence="2">
    <location>
        <position position="86"/>
    </location>
    <ligand>
        <name>heme c</name>
        <dbReference type="ChEBI" id="CHEBI:61717"/>
        <label>2</label>
    </ligand>
    <ligandPart>
        <name>Fe</name>
        <dbReference type="ChEBI" id="CHEBI:18248"/>
    </ligandPart>
</feature>
<dbReference type="AlphaFoldDB" id="A0A7V4TX86"/>
<reference evidence="5" key="1">
    <citation type="journal article" date="2020" name="mSystems">
        <title>Genome- and Community-Level Interaction Insights into Carbon Utilization and Element Cycling Functions of Hydrothermarchaeota in Hydrothermal Sediment.</title>
        <authorList>
            <person name="Zhou Z."/>
            <person name="Liu Y."/>
            <person name="Xu W."/>
            <person name="Pan J."/>
            <person name="Luo Z.H."/>
            <person name="Li M."/>
        </authorList>
    </citation>
    <scope>NUCLEOTIDE SEQUENCE [LARGE SCALE GENOMIC DNA]</scope>
    <source>
        <strain evidence="5">HyVt-577</strain>
    </source>
</reference>
<feature type="binding site" description="axial binding residue" evidence="2">
    <location>
        <position position="65"/>
    </location>
    <ligand>
        <name>heme c</name>
        <dbReference type="ChEBI" id="CHEBI:61717"/>
        <label>1</label>
    </ligand>
    <ligandPart>
        <name>Fe</name>
        <dbReference type="ChEBI" id="CHEBI:18248"/>
    </ligandPart>
</feature>
<feature type="binding site" description="axial binding residue" evidence="2">
    <location>
        <position position="68"/>
    </location>
    <ligand>
        <name>heme c</name>
        <dbReference type="ChEBI" id="CHEBI:61717"/>
        <label>1</label>
    </ligand>
    <ligandPart>
        <name>Fe</name>
        <dbReference type="ChEBI" id="CHEBI:18248"/>
    </ligandPart>
</feature>
<dbReference type="GO" id="GO:0020037">
    <property type="term" value="F:heme binding"/>
    <property type="evidence" value="ECO:0007669"/>
    <property type="project" value="InterPro"/>
</dbReference>
<evidence type="ECO:0000256" key="3">
    <source>
        <dbReference type="SAM" id="Phobius"/>
    </source>
</evidence>
<name>A0A7V4TX86_CALAY</name>
<evidence type="ECO:0000313" key="5">
    <source>
        <dbReference type="EMBL" id="HGY54146.1"/>
    </source>
</evidence>
<sequence length="215" mass="24478">MAQIFPKWTNHLWLYFLLAVFFLGGFVTFFFWYFGSPWYTDVGYRPKQPVPYSHKLHAGDLGMDCRYCHTSVEISPVAGVPPTQTCMNCHTLVGGDKKTLEPIRVSWSENKPMEWVRIHDLPDYAYFDHSAHLNAGVGCESCHGNVASMEVVELKKPLSMGWCLDCHRDPAPYLRPHSELTTMGYQPPDNQLELAAKIIEKKKISPPTDCSGCHR</sequence>
<dbReference type="GO" id="GO:0009055">
    <property type="term" value="F:electron transfer activity"/>
    <property type="evidence" value="ECO:0007669"/>
    <property type="project" value="InterPro"/>
</dbReference>
<comment type="cofactor">
    <cofactor evidence="2">
        <name>heme c</name>
        <dbReference type="ChEBI" id="CHEBI:61717"/>
    </cofactor>
    <text evidence="2">Binds 4 heme c groups covalently per monomer.</text>
</comment>
<organism evidence="5">
    <name type="scientific">Caldithrix abyssi</name>
    <dbReference type="NCBI Taxonomy" id="187145"/>
    <lineage>
        <taxon>Bacteria</taxon>
        <taxon>Pseudomonadati</taxon>
        <taxon>Calditrichota</taxon>
        <taxon>Calditrichia</taxon>
        <taxon>Calditrichales</taxon>
        <taxon>Calditrichaceae</taxon>
        <taxon>Caldithrix</taxon>
    </lineage>
</organism>